<dbReference type="EMBL" id="WNYA01000006">
    <property type="protein sequence ID" value="KAG8569228.1"/>
    <property type="molecule type" value="Genomic_DNA"/>
</dbReference>
<evidence type="ECO:0000313" key="2">
    <source>
        <dbReference type="Proteomes" id="UP000824782"/>
    </source>
</evidence>
<dbReference type="Proteomes" id="UP000824782">
    <property type="component" value="Unassembled WGS sequence"/>
</dbReference>
<proteinExistence type="predicted"/>
<organism evidence="1 2">
    <name type="scientific">Engystomops pustulosus</name>
    <name type="common">Tungara frog</name>
    <name type="synonym">Physalaemus pustulosus</name>
    <dbReference type="NCBI Taxonomy" id="76066"/>
    <lineage>
        <taxon>Eukaryota</taxon>
        <taxon>Metazoa</taxon>
        <taxon>Chordata</taxon>
        <taxon>Craniata</taxon>
        <taxon>Vertebrata</taxon>
        <taxon>Euteleostomi</taxon>
        <taxon>Amphibia</taxon>
        <taxon>Batrachia</taxon>
        <taxon>Anura</taxon>
        <taxon>Neobatrachia</taxon>
        <taxon>Hyloidea</taxon>
        <taxon>Leptodactylidae</taxon>
        <taxon>Leiuperinae</taxon>
        <taxon>Engystomops</taxon>
    </lineage>
</organism>
<gene>
    <name evidence="1" type="ORF">GDO81_014307</name>
</gene>
<dbReference type="AlphaFoldDB" id="A0AAV7BA38"/>
<reference evidence="1" key="1">
    <citation type="thesis" date="2020" institute="ProQuest LLC" country="789 East Eisenhower Parkway, Ann Arbor, MI, USA">
        <title>Comparative Genomics and Chromosome Evolution.</title>
        <authorList>
            <person name="Mudd A.B."/>
        </authorList>
    </citation>
    <scope>NUCLEOTIDE SEQUENCE</scope>
    <source>
        <strain evidence="1">237g6f4</strain>
        <tissue evidence="1">Blood</tissue>
    </source>
</reference>
<comment type="caution">
    <text evidence="1">The sequence shown here is derived from an EMBL/GenBank/DDBJ whole genome shotgun (WGS) entry which is preliminary data.</text>
</comment>
<accession>A0AAV7BA38</accession>
<name>A0AAV7BA38_ENGPU</name>
<protein>
    <submittedName>
        <fullName evidence="1">Uncharacterized protein</fullName>
    </submittedName>
</protein>
<keyword evidence="2" id="KW-1185">Reference proteome</keyword>
<sequence>MGLAGICSAARFKSKNTEKHWHGWSVSSGVWGQSMLGLVVQQFFMEKEIFWRVMFGLGWKDGHAGICSSAKWLNKEYGKE</sequence>
<evidence type="ECO:0000313" key="1">
    <source>
        <dbReference type="EMBL" id="KAG8569228.1"/>
    </source>
</evidence>